<dbReference type="Gene3D" id="3.40.50.300">
    <property type="entry name" value="P-loop containing nucleotide triphosphate hydrolases"/>
    <property type="match status" value="1"/>
</dbReference>
<organism evidence="5 6">
    <name type="scientific">Dioscorea cayennensis subsp. rotundata</name>
    <name type="common">White Guinea yam</name>
    <name type="synonym">Dioscorea rotundata</name>
    <dbReference type="NCBI Taxonomy" id="55577"/>
    <lineage>
        <taxon>Eukaryota</taxon>
        <taxon>Viridiplantae</taxon>
        <taxon>Streptophyta</taxon>
        <taxon>Embryophyta</taxon>
        <taxon>Tracheophyta</taxon>
        <taxon>Spermatophyta</taxon>
        <taxon>Magnoliopsida</taxon>
        <taxon>Liliopsida</taxon>
        <taxon>Dioscoreales</taxon>
        <taxon>Dioscoreaceae</taxon>
        <taxon>Dioscorea</taxon>
    </lineage>
</organism>
<dbReference type="RefSeq" id="XP_039116696.1">
    <property type="nucleotide sequence ID" value="XM_039260762.1"/>
</dbReference>
<dbReference type="PANTHER" id="PTHR33463">
    <property type="entry name" value="NB-ARC DOMAIN-CONTAINING PROTEIN-RELATED"/>
    <property type="match status" value="1"/>
</dbReference>
<dbReference type="InterPro" id="IPR050905">
    <property type="entry name" value="Plant_NBS-LRR"/>
</dbReference>
<keyword evidence="2" id="KW-0547">Nucleotide-binding</keyword>
<dbReference type="GeneID" id="120252576"/>
<dbReference type="FunFam" id="3.40.50.300:FF:001091">
    <property type="entry name" value="Probable disease resistance protein At1g61300"/>
    <property type="match status" value="1"/>
</dbReference>
<sequence>MQDPVSCLCSCIQSYVTRQDISYVFRTKKKLNNLENAMKDLKAKKKDIEKELHDTQNKRKVPDNQLQRWLQKVGEKDDEVNQLWNEYNDGCCVQGPCCLNCFSRYRISRSAINLLDEITQLKDENVEVSFIEQQPPEPVTESYITVGEKISSNLEVACSYLADEAVGMIGIWGMGGVGKTTLLKKIYQSLDYPDMGFDHLLFIEASQNIQLEKLREEIAKELKLAPPANKKDIENFLKTKNFVLFLDNIWKDIDLGNLGIPHPNGDNTVKRKVIFTTRSEDVCARMGGAGEKIIKVECLEPREAWALFKINVNLAVIESNKEIKEIAWQVMEKCGGLPLVS</sequence>
<dbReference type="InterPro" id="IPR003593">
    <property type="entry name" value="AAA+_ATPase"/>
</dbReference>
<dbReference type="GO" id="GO:0006952">
    <property type="term" value="P:defense response"/>
    <property type="evidence" value="ECO:0007669"/>
    <property type="project" value="UniProtKB-KW"/>
</dbReference>
<dbReference type="Proteomes" id="UP001515500">
    <property type="component" value="Chromosome 21"/>
</dbReference>
<evidence type="ECO:0000313" key="5">
    <source>
        <dbReference type="Proteomes" id="UP001515500"/>
    </source>
</evidence>
<reference evidence="6" key="1">
    <citation type="submission" date="2025-08" db="UniProtKB">
        <authorList>
            <consortium name="RefSeq"/>
        </authorList>
    </citation>
    <scope>IDENTIFICATION</scope>
</reference>
<dbReference type="GO" id="GO:0043531">
    <property type="term" value="F:ADP binding"/>
    <property type="evidence" value="ECO:0007669"/>
    <property type="project" value="InterPro"/>
</dbReference>
<dbReference type="InterPro" id="IPR042197">
    <property type="entry name" value="Apaf_helical"/>
</dbReference>
<keyword evidence="2" id="KW-0067">ATP-binding</keyword>
<keyword evidence="1" id="KW-0611">Plant defense</keyword>
<protein>
    <submittedName>
        <fullName evidence="6">Disease resistance protein UNI-like isoform X2</fullName>
    </submittedName>
</protein>
<dbReference type="PRINTS" id="PR00364">
    <property type="entry name" value="DISEASERSIST"/>
</dbReference>
<dbReference type="SUPFAM" id="SSF52540">
    <property type="entry name" value="P-loop containing nucleoside triphosphate hydrolases"/>
    <property type="match status" value="1"/>
</dbReference>
<feature type="coiled-coil region" evidence="3">
    <location>
        <begin position="24"/>
        <end position="58"/>
    </location>
</feature>
<dbReference type="AlphaFoldDB" id="A0AB40ANX8"/>
<evidence type="ECO:0000256" key="2">
    <source>
        <dbReference type="ARBA" id="ARBA00022840"/>
    </source>
</evidence>
<keyword evidence="3" id="KW-0175">Coiled coil</keyword>
<evidence type="ECO:0000256" key="1">
    <source>
        <dbReference type="ARBA" id="ARBA00022821"/>
    </source>
</evidence>
<evidence type="ECO:0000313" key="6">
    <source>
        <dbReference type="RefSeq" id="XP_039116696.1"/>
    </source>
</evidence>
<evidence type="ECO:0000259" key="4">
    <source>
        <dbReference type="SMART" id="SM00382"/>
    </source>
</evidence>
<dbReference type="Gene3D" id="1.10.8.430">
    <property type="entry name" value="Helical domain of apoptotic protease-activating factors"/>
    <property type="match status" value="1"/>
</dbReference>
<proteinExistence type="predicted"/>
<keyword evidence="5" id="KW-1185">Reference proteome</keyword>
<dbReference type="GO" id="GO:0005524">
    <property type="term" value="F:ATP binding"/>
    <property type="evidence" value="ECO:0007669"/>
    <property type="project" value="UniProtKB-KW"/>
</dbReference>
<dbReference type="Pfam" id="PF00931">
    <property type="entry name" value="NB-ARC"/>
    <property type="match status" value="1"/>
</dbReference>
<evidence type="ECO:0000256" key="3">
    <source>
        <dbReference type="SAM" id="Coils"/>
    </source>
</evidence>
<dbReference type="InterPro" id="IPR002182">
    <property type="entry name" value="NB-ARC"/>
</dbReference>
<accession>A0AB40ANX8</accession>
<gene>
    <name evidence="6" type="primary">LOC120252576</name>
</gene>
<dbReference type="SMART" id="SM00382">
    <property type="entry name" value="AAA"/>
    <property type="match status" value="1"/>
</dbReference>
<dbReference type="InterPro" id="IPR027417">
    <property type="entry name" value="P-loop_NTPase"/>
</dbReference>
<feature type="domain" description="AAA+ ATPase" evidence="4">
    <location>
        <begin position="165"/>
        <end position="299"/>
    </location>
</feature>
<name>A0AB40ANX8_DIOCR</name>